<reference evidence="1 2" key="1">
    <citation type="submission" date="2016-10" db="EMBL/GenBank/DDBJ databases">
        <authorList>
            <person name="de Groot N.N."/>
        </authorList>
    </citation>
    <scope>NUCLEOTIDE SEQUENCE [LARGE SCALE GENOMIC DNA]</scope>
    <source>
        <strain evidence="1 2">DSM 16957</strain>
    </source>
</reference>
<dbReference type="Proteomes" id="UP000199603">
    <property type="component" value="Unassembled WGS sequence"/>
</dbReference>
<name>A0A1G6YDC6_9GAMM</name>
<gene>
    <name evidence="1" type="ORF">SAMN04488509_10977</name>
</gene>
<dbReference type="AlphaFoldDB" id="A0A1G6YDC6"/>
<organism evidence="1 2">
    <name type="scientific">Aquimonas voraii</name>
    <dbReference type="NCBI Taxonomy" id="265719"/>
    <lineage>
        <taxon>Bacteria</taxon>
        <taxon>Pseudomonadati</taxon>
        <taxon>Pseudomonadota</taxon>
        <taxon>Gammaproteobacteria</taxon>
        <taxon>Lysobacterales</taxon>
        <taxon>Lysobacteraceae</taxon>
        <taxon>Aquimonas</taxon>
    </lineage>
</organism>
<protein>
    <recommendedName>
        <fullName evidence="3">Flagella synthesis protein FlgN</fullName>
    </recommendedName>
</protein>
<dbReference type="EMBL" id="FNAG01000009">
    <property type="protein sequence ID" value="SDD87727.1"/>
    <property type="molecule type" value="Genomic_DNA"/>
</dbReference>
<sequence length="116" mass="12260">MNGFADALQSLMEAIEGERAALVALDGAALVQAGEAKLAALDRVGACLQASPPSADSEIALRKAYEMHQANADLLLRRRQETAWLLKMLGAVDPAAAYDASGDRRDSAITRHIAEA</sequence>
<evidence type="ECO:0000313" key="1">
    <source>
        <dbReference type="EMBL" id="SDD87727.1"/>
    </source>
</evidence>
<proteinExistence type="predicted"/>
<evidence type="ECO:0000313" key="2">
    <source>
        <dbReference type="Proteomes" id="UP000199603"/>
    </source>
</evidence>
<accession>A0A1G6YDC6</accession>
<keyword evidence="2" id="KW-1185">Reference proteome</keyword>
<evidence type="ECO:0008006" key="3">
    <source>
        <dbReference type="Google" id="ProtNLM"/>
    </source>
</evidence>
<dbReference type="STRING" id="265719.SAMN04488509_10977"/>